<dbReference type="AlphaFoldDB" id="A0A6N1MXG3"/>
<evidence type="ECO:0000313" key="2">
    <source>
        <dbReference type="Proteomes" id="UP000509126"/>
    </source>
</evidence>
<dbReference type="EMBL" id="CP054803">
    <property type="protein sequence ID" value="QKU22417.1"/>
    <property type="molecule type" value="Genomic_DNA"/>
</dbReference>
<sequence length="263" mass="30147">MDRIGPRQRSGTNLRAAAISATHLLVQRAAFALDIAPEEFEPLEPRLRDGKPILQIADMLVNGAGFCRRLTETGNNEPLIVELIYSMLNDVEDPIVASFFDEKHRKECGRSCYRCIQRYGNRGYHGLLDWRLGLSFLRCLFDSEHRVGLDGSFERYPELKDWPELARQAAQDIQRLDPNKRTVVYYGSLQLPVVLHNADSVNPEAFIIVHPFWDIVDNMASEIQETRSLIDQKFSIRFIDTFETSRRLMGALEYVRSIASSKT</sequence>
<accession>A0A6N1MXG3</accession>
<dbReference type="RefSeq" id="WP_168386757.1">
    <property type="nucleotide sequence ID" value="NZ_CP054803.1"/>
</dbReference>
<proteinExistence type="predicted"/>
<gene>
    <name evidence="1" type="ORF">FOB19_14060</name>
</gene>
<reference evidence="1 2" key="1">
    <citation type="submission" date="2019-11" db="EMBL/GenBank/DDBJ databases">
        <title>FDA dAtabase for Regulatory Grade micrObial Sequences (FDA-ARGOS): Supporting development and validation of Infectious Disease Dx tests.</title>
        <authorList>
            <person name="Patel R."/>
            <person name="Rucinski S."/>
            <person name="Tallon L."/>
            <person name="Sadzewicz L."/>
            <person name="Vavikolanu K."/>
            <person name="Mehta A."/>
            <person name="Aluvathingal J."/>
            <person name="Nadendla S."/>
            <person name="Nandy P."/>
            <person name="Geyer C."/>
            <person name="Yan Y."/>
            <person name="Sichtig H."/>
        </authorList>
    </citation>
    <scope>NUCLEOTIDE SEQUENCE [LARGE SCALE GENOMIC DNA]</scope>
    <source>
        <strain evidence="1 2">FDAARGOS_557</strain>
    </source>
</reference>
<dbReference type="Proteomes" id="UP000509126">
    <property type="component" value="Chromosome"/>
</dbReference>
<evidence type="ECO:0000313" key="1">
    <source>
        <dbReference type="EMBL" id="QKU22417.1"/>
    </source>
</evidence>
<name>A0A6N1MXG3_ACILW</name>
<organism evidence="1 2">
    <name type="scientific">Acinetobacter lwoffii</name>
    <dbReference type="NCBI Taxonomy" id="28090"/>
    <lineage>
        <taxon>Bacteria</taxon>
        <taxon>Pseudomonadati</taxon>
        <taxon>Pseudomonadota</taxon>
        <taxon>Gammaproteobacteria</taxon>
        <taxon>Moraxellales</taxon>
        <taxon>Moraxellaceae</taxon>
        <taxon>Acinetobacter</taxon>
    </lineage>
</organism>
<protein>
    <submittedName>
        <fullName evidence="1">Uncharacterized protein</fullName>
    </submittedName>
</protein>